<feature type="compositionally biased region" description="Polar residues" evidence="4">
    <location>
        <begin position="1"/>
        <end position="13"/>
    </location>
</feature>
<dbReference type="SUPFAM" id="SSF51215">
    <property type="entry name" value="Regulatory protein AraC"/>
    <property type="match status" value="1"/>
</dbReference>
<keyword evidence="2" id="KW-0238">DNA-binding</keyword>
<evidence type="ECO:0000256" key="4">
    <source>
        <dbReference type="SAM" id="MobiDB-lite"/>
    </source>
</evidence>
<dbReference type="GO" id="GO:0043565">
    <property type="term" value="F:sequence-specific DNA binding"/>
    <property type="evidence" value="ECO:0007669"/>
    <property type="project" value="InterPro"/>
</dbReference>
<evidence type="ECO:0000256" key="1">
    <source>
        <dbReference type="ARBA" id="ARBA00023015"/>
    </source>
</evidence>
<organism evidence="6 7">
    <name type="scientific">Microbacterium maritypicum</name>
    <name type="common">Microbacterium liquefaciens</name>
    <dbReference type="NCBI Taxonomy" id="33918"/>
    <lineage>
        <taxon>Bacteria</taxon>
        <taxon>Bacillati</taxon>
        <taxon>Actinomycetota</taxon>
        <taxon>Actinomycetes</taxon>
        <taxon>Micrococcales</taxon>
        <taxon>Microbacteriaceae</taxon>
        <taxon>Microbacterium</taxon>
    </lineage>
</organism>
<dbReference type="GO" id="GO:0003700">
    <property type="term" value="F:DNA-binding transcription factor activity"/>
    <property type="evidence" value="ECO:0007669"/>
    <property type="project" value="InterPro"/>
</dbReference>
<name>A0AAD3ZZC1_MICMQ</name>
<feature type="region of interest" description="Disordered" evidence="4">
    <location>
        <begin position="1"/>
        <end position="59"/>
    </location>
</feature>
<reference evidence="6 7" key="1">
    <citation type="submission" date="2019-09" db="EMBL/GenBank/DDBJ databases">
        <title>Whole genome sequencing of Microbacterium maritypicum.</title>
        <authorList>
            <person name="Lenchi N."/>
        </authorList>
    </citation>
    <scope>NUCLEOTIDE SEQUENCE [LARGE SCALE GENOMIC DNA]</scope>
    <source>
        <strain evidence="6 7">DSM 12512</strain>
    </source>
</reference>
<dbReference type="PRINTS" id="PR00032">
    <property type="entry name" value="HTHARAC"/>
</dbReference>
<evidence type="ECO:0000256" key="3">
    <source>
        <dbReference type="ARBA" id="ARBA00023163"/>
    </source>
</evidence>
<dbReference type="Gene3D" id="1.10.10.60">
    <property type="entry name" value="Homeodomain-like"/>
    <property type="match status" value="1"/>
</dbReference>
<feature type="compositionally biased region" description="Low complexity" evidence="4">
    <location>
        <begin position="26"/>
        <end position="37"/>
    </location>
</feature>
<feature type="domain" description="HTH araC/xylS-type" evidence="5">
    <location>
        <begin position="228"/>
        <end position="326"/>
    </location>
</feature>
<dbReference type="SMART" id="SM00342">
    <property type="entry name" value="HTH_ARAC"/>
    <property type="match status" value="1"/>
</dbReference>
<sequence length="349" mass="37326">MCRGSQSMRTSVSCGRGADPARDLTGRAARGMRAGTRLGVGVGGGRGDRLTSMTQPSSWSHYAAPRHAMRRLLISCHGAGEQSGPQPPFRRRSLPTRGLVYISEGHGEYEEYEPHGRKVPVLGPAVIWLTPGTLHGYGSDARGWSEHWVLFEGESFAAFEASGLGGHHRPVQALARPVDDADEIFDQLREAVGAVGPRAEIAASVATQRLLLAILEAADPVEGTTDGASVIDLVSRDATRTLSVAARAAAVGLSTRELGVLVRAATGLTVNDFVIEVRIARAQSLLAETALDVGQIAAQVGYDDAAYFSRIFHRRTGAAPSAFRRQQAREHIDENRPSRAESVPENPII</sequence>
<dbReference type="SUPFAM" id="SSF46689">
    <property type="entry name" value="Homeodomain-like"/>
    <property type="match status" value="1"/>
</dbReference>
<keyword evidence="1" id="KW-0805">Transcription regulation</keyword>
<feature type="compositionally biased region" description="Basic and acidic residues" evidence="4">
    <location>
        <begin position="327"/>
        <end position="339"/>
    </location>
</feature>
<dbReference type="InterPro" id="IPR018060">
    <property type="entry name" value="HTH_AraC"/>
</dbReference>
<dbReference type="PANTHER" id="PTHR43280:SF2">
    <property type="entry name" value="HTH-TYPE TRANSCRIPTIONAL REGULATOR EXSA"/>
    <property type="match status" value="1"/>
</dbReference>
<dbReference type="InterPro" id="IPR020449">
    <property type="entry name" value="Tscrpt_reg_AraC-type_HTH"/>
</dbReference>
<dbReference type="Pfam" id="PF02311">
    <property type="entry name" value="AraC_binding"/>
    <property type="match status" value="1"/>
</dbReference>
<feature type="region of interest" description="Disordered" evidence="4">
    <location>
        <begin position="320"/>
        <end position="349"/>
    </location>
</feature>
<dbReference type="PANTHER" id="PTHR43280">
    <property type="entry name" value="ARAC-FAMILY TRANSCRIPTIONAL REGULATOR"/>
    <property type="match status" value="1"/>
</dbReference>
<comment type="caution">
    <text evidence="6">The sequence shown here is derived from an EMBL/GenBank/DDBJ whole genome shotgun (WGS) entry which is preliminary data.</text>
</comment>
<dbReference type="InterPro" id="IPR037923">
    <property type="entry name" value="HTH-like"/>
</dbReference>
<proteinExistence type="predicted"/>
<accession>A0AAD3ZZC1</accession>
<evidence type="ECO:0000259" key="5">
    <source>
        <dbReference type="PROSITE" id="PS01124"/>
    </source>
</evidence>
<gene>
    <name evidence="6" type="ORF">F6W70_02310</name>
</gene>
<dbReference type="InterPro" id="IPR003313">
    <property type="entry name" value="AraC-bd"/>
</dbReference>
<dbReference type="Pfam" id="PF12833">
    <property type="entry name" value="HTH_18"/>
    <property type="match status" value="1"/>
</dbReference>
<protein>
    <submittedName>
        <fullName evidence="6">AraC family transcriptional regulator</fullName>
    </submittedName>
</protein>
<evidence type="ECO:0000256" key="2">
    <source>
        <dbReference type="ARBA" id="ARBA00023125"/>
    </source>
</evidence>
<keyword evidence="3" id="KW-0804">Transcription</keyword>
<dbReference type="Proteomes" id="UP000436027">
    <property type="component" value="Unassembled WGS sequence"/>
</dbReference>
<dbReference type="EMBL" id="WAAQ01000001">
    <property type="protein sequence ID" value="KAB1886313.1"/>
    <property type="molecule type" value="Genomic_DNA"/>
</dbReference>
<dbReference type="InterPro" id="IPR009057">
    <property type="entry name" value="Homeodomain-like_sf"/>
</dbReference>
<evidence type="ECO:0000313" key="7">
    <source>
        <dbReference type="Proteomes" id="UP000436027"/>
    </source>
</evidence>
<evidence type="ECO:0000313" key="6">
    <source>
        <dbReference type="EMBL" id="KAB1886313.1"/>
    </source>
</evidence>
<dbReference type="AlphaFoldDB" id="A0AAD3ZZC1"/>
<dbReference type="PROSITE" id="PS01124">
    <property type="entry name" value="HTH_ARAC_FAMILY_2"/>
    <property type="match status" value="1"/>
</dbReference>